<dbReference type="Pfam" id="PF13302">
    <property type="entry name" value="Acetyltransf_3"/>
    <property type="match status" value="1"/>
</dbReference>
<evidence type="ECO:0000313" key="6">
    <source>
        <dbReference type="Proteomes" id="UP001595823"/>
    </source>
</evidence>
<keyword evidence="6" id="KW-1185">Reference proteome</keyword>
<name>A0ABV8TW10_9ACTN</name>
<proteinExistence type="inferred from homology"/>
<evidence type="ECO:0000256" key="2">
    <source>
        <dbReference type="ARBA" id="ARBA00023315"/>
    </source>
</evidence>
<dbReference type="PROSITE" id="PS51186">
    <property type="entry name" value="GNAT"/>
    <property type="match status" value="1"/>
</dbReference>
<dbReference type="GO" id="GO:0016746">
    <property type="term" value="F:acyltransferase activity"/>
    <property type="evidence" value="ECO:0007669"/>
    <property type="project" value="UniProtKB-KW"/>
</dbReference>
<gene>
    <name evidence="5" type="ORF">ACFPET_06240</name>
</gene>
<dbReference type="InterPro" id="IPR016181">
    <property type="entry name" value="Acyl_CoA_acyltransferase"/>
</dbReference>
<evidence type="ECO:0000313" key="5">
    <source>
        <dbReference type="EMBL" id="MFC4334792.1"/>
    </source>
</evidence>
<dbReference type="Gene3D" id="3.40.630.30">
    <property type="match status" value="1"/>
</dbReference>
<dbReference type="PANTHER" id="PTHR43792:SF8">
    <property type="entry name" value="[RIBOSOMAL PROTEIN US5]-ALANINE N-ACETYLTRANSFERASE"/>
    <property type="match status" value="1"/>
</dbReference>
<comment type="caution">
    <text evidence="5">The sequence shown here is derived from an EMBL/GenBank/DDBJ whole genome shotgun (WGS) entry which is preliminary data.</text>
</comment>
<dbReference type="InterPro" id="IPR000182">
    <property type="entry name" value="GNAT_dom"/>
</dbReference>
<comment type="similarity">
    <text evidence="3">Belongs to the acetyltransferase family. RimJ subfamily.</text>
</comment>
<evidence type="ECO:0000259" key="4">
    <source>
        <dbReference type="PROSITE" id="PS51186"/>
    </source>
</evidence>
<keyword evidence="1 5" id="KW-0808">Transferase</keyword>
<organism evidence="5 6">
    <name type="scientific">Salininema proteolyticum</name>
    <dbReference type="NCBI Taxonomy" id="1607685"/>
    <lineage>
        <taxon>Bacteria</taxon>
        <taxon>Bacillati</taxon>
        <taxon>Actinomycetota</taxon>
        <taxon>Actinomycetes</taxon>
        <taxon>Glycomycetales</taxon>
        <taxon>Glycomycetaceae</taxon>
        <taxon>Salininema</taxon>
    </lineage>
</organism>
<dbReference type="SUPFAM" id="SSF55729">
    <property type="entry name" value="Acyl-CoA N-acyltransferases (Nat)"/>
    <property type="match status" value="1"/>
</dbReference>
<accession>A0ABV8TW10</accession>
<keyword evidence="2 5" id="KW-0012">Acyltransferase</keyword>
<sequence>MNLKNPGWPAVLRDGPVSLRPFQRRDSARWSDLRRANEAWLAPWEPSPHVSWYEAHSKASWRFVYKSYRKSAREGTSWPFAVCYEDRLVGGLTIGNIVRRASGNAYAGYWIDHGHAGRGITTTALALSIDHALTTGRLHRIEVNIRPENGPSNRVVEKLGLRREGLHERYLYIDGAWRDHYGYAVTAEEVMQQRLIDRLKSRNNRSFH</sequence>
<dbReference type="PANTHER" id="PTHR43792">
    <property type="entry name" value="GNAT FAMILY, PUTATIVE (AFU_ORTHOLOGUE AFUA_3G00765)-RELATED-RELATED"/>
    <property type="match status" value="1"/>
</dbReference>
<feature type="domain" description="N-acetyltransferase" evidence="4">
    <location>
        <begin position="17"/>
        <end position="188"/>
    </location>
</feature>
<reference evidence="6" key="1">
    <citation type="journal article" date="2019" name="Int. J. Syst. Evol. Microbiol.">
        <title>The Global Catalogue of Microorganisms (GCM) 10K type strain sequencing project: providing services to taxonomists for standard genome sequencing and annotation.</title>
        <authorList>
            <consortium name="The Broad Institute Genomics Platform"/>
            <consortium name="The Broad Institute Genome Sequencing Center for Infectious Disease"/>
            <person name="Wu L."/>
            <person name="Ma J."/>
        </authorList>
    </citation>
    <scope>NUCLEOTIDE SEQUENCE [LARGE SCALE GENOMIC DNA]</scope>
    <source>
        <strain evidence="6">IBRC-M 10908</strain>
    </source>
</reference>
<dbReference type="RefSeq" id="WP_380618834.1">
    <property type="nucleotide sequence ID" value="NZ_JBHSDK010000009.1"/>
</dbReference>
<evidence type="ECO:0000256" key="1">
    <source>
        <dbReference type="ARBA" id="ARBA00022679"/>
    </source>
</evidence>
<dbReference type="EMBL" id="JBHSDK010000009">
    <property type="protein sequence ID" value="MFC4334792.1"/>
    <property type="molecule type" value="Genomic_DNA"/>
</dbReference>
<evidence type="ECO:0000256" key="3">
    <source>
        <dbReference type="ARBA" id="ARBA00038502"/>
    </source>
</evidence>
<dbReference type="InterPro" id="IPR051531">
    <property type="entry name" value="N-acetyltransferase"/>
</dbReference>
<dbReference type="EC" id="2.3.-.-" evidence="5"/>
<protein>
    <submittedName>
        <fullName evidence="5">GNAT family N-acetyltransferase</fullName>
        <ecNumber evidence="5">2.3.-.-</ecNumber>
    </submittedName>
</protein>
<dbReference type="Proteomes" id="UP001595823">
    <property type="component" value="Unassembled WGS sequence"/>
</dbReference>